<dbReference type="Proteomes" id="UP001251528">
    <property type="component" value="Unassembled WGS sequence"/>
</dbReference>
<name>A0AAJ0FXA4_9HYPO</name>
<gene>
    <name evidence="3" type="ORF">QQS21_002483</name>
</gene>
<keyword evidence="4" id="KW-1185">Reference proteome</keyword>
<evidence type="ECO:0000256" key="2">
    <source>
        <dbReference type="SAM" id="SignalP"/>
    </source>
</evidence>
<evidence type="ECO:0000313" key="4">
    <source>
        <dbReference type="Proteomes" id="UP001251528"/>
    </source>
</evidence>
<sequence length="125" mass="13288">MKLNIIITSVICSVAVAIPVIDTADASQMANEEALANHEYFPRILQTTLAAIEAAASREDLGDRGTALGHRDTALGDQENQEAALGNQEDQEAALAQRDQEAALEEAFEAALSMTNSGIYGFEGH</sequence>
<dbReference type="EMBL" id="JASWJB010000029">
    <property type="protein sequence ID" value="KAK2609003.1"/>
    <property type="molecule type" value="Genomic_DNA"/>
</dbReference>
<dbReference type="AlphaFoldDB" id="A0AAJ0FXA4"/>
<comment type="caution">
    <text evidence="3">The sequence shown here is derived from an EMBL/GenBank/DDBJ whole genome shotgun (WGS) entry which is preliminary data.</text>
</comment>
<proteinExistence type="predicted"/>
<reference evidence="3" key="1">
    <citation type="submission" date="2023-06" db="EMBL/GenBank/DDBJ databases">
        <title>Conoideocrella luteorostrata (Hypocreales: Clavicipitaceae), a potential biocontrol fungus for elongate hemlock scale in United States Christmas tree production areas.</title>
        <authorList>
            <person name="Barrett H."/>
            <person name="Lovett B."/>
            <person name="Macias A.M."/>
            <person name="Stajich J.E."/>
            <person name="Kasson M.T."/>
        </authorList>
    </citation>
    <scope>NUCLEOTIDE SEQUENCE</scope>
    <source>
        <strain evidence="3">ARSEF 14590</strain>
    </source>
</reference>
<evidence type="ECO:0000256" key="1">
    <source>
        <dbReference type="SAM" id="MobiDB-lite"/>
    </source>
</evidence>
<evidence type="ECO:0000313" key="3">
    <source>
        <dbReference type="EMBL" id="KAK2609003.1"/>
    </source>
</evidence>
<protein>
    <submittedName>
        <fullName evidence="3">Uncharacterized protein</fullName>
    </submittedName>
</protein>
<feature type="chain" id="PRO_5042575803" evidence="2">
    <location>
        <begin position="18"/>
        <end position="125"/>
    </location>
</feature>
<accession>A0AAJ0FXA4</accession>
<feature type="signal peptide" evidence="2">
    <location>
        <begin position="1"/>
        <end position="17"/>
    </location>
</feature>
<keyword evidence="2" id="KW-0732">Signal</keyword>
<organism evidence="3 4">
    <name type="scientific">Conoideocrella luteorostrata</name>
    <dbReference type="NCBI Taxonomy" id="1105319"/>
    <lineage>
        <taxon>Eukaryota</taxon>
        <taxon>Fungi</taxon>
        <taxon>Dikarya</taxon>
        <taxon>Ascomycota</taxon>
        <taxon>Pezizomycotina</taxon>
        <taxon>Sordariomycetes</taxon>
        <taxon>Hypocreomycetidae</taxon>
        <taxon>Hypocreales</taxon>
        <taxon>Clavicipitaceae</taxon>
        <taxon>Conoideocrella</taxon>
    </lineage>
</organism>
<feature type="region of interest" description="Disordered" evidence="1">
    <location>
        <begin position="63"/>
        <end position="99"/>
    </location>
</feature>
<feature type="compositionally biased region" description="Basic and acidic residues" evidence="1">
    <location>
        <begin position="63"/>
        <end position="74"/>
    </location>
</feature>